<dbReference type="PANTHER" id="PTHR43284:SF1">
    <property type="entry name" value="ASPARAGINE SYNTHETASE"/>
    <property type="match status" value="1"/>
</dbReference>
<comment type="pathway">
    <text evidence="1">Amino-acid biosynthesis; L-asparagine biosynthesis; L-asparagine from L-aspartate (L-Gln route): step 1/1.</text>
</comment>
<dbReference type="Pfam" id="PF00733">
    <property type="entry name" value="Asn_synthase"/>
    <property type="match status" value="1"/>
</dbReference>
<keyword evidence="4 9" id="KW-0547">Nucleotide-binding</keyword>
<keyword evidence="8" id="KW-0061">Asparagine biosynthesis</keyword>
<evidence type="ECO:0000259" key="10">
    <source>
        <dbReference type="PROSITE" id="PS51278"/>
    </source>
</evidence>
<dbReference type="SUPFAM" id="SSF52402">
    <property type="entry name" value="Adenine nucleotide alpha hydrolases-like"/>
    <property type="match status" value="1"/>
</dbReference>
<evidence type="ECO:0000256" key="4">
    <source>
        <dbReference type="ARBA" id="ARBA00022741"/>
    </source>
</evidence>
<feature type="active site" description="For GATase activity" evidence="8">
    <location>
        <position position="2"/>
    </location>
</feature>
<protein>
    <recommendedName>
        <fullName evidence="3">asparagine synthase (glutamine-hydrolyzing)</fullName>
        <ecNumber evidence="3">6.3.5.4</ecNumber>
    </recommendedName>
</protein>
<evidence type="ECO:0000256" key="9">
    <source>
        <dbReference type="PIRSR" id="PIRSR001589-2"/>
    </source>
</evidence>
<evidence type="ECO:0000256" key="8">
    <source>
        <dbReference type="PIRSR" id="PIRSR001589-1"/>
    </source>
</evidence>
<dbReference type="CDD" id="cd01991">
    <property type="entry name" value="Asn_synthase_B_C"/>
    <property type="match status" value="1"/>
</dbReference>
<dbReference type="PANTHER" id="PTHR43284">
    <property type="entry name" value="ASPARAGINE SYNTHETASE (GLUTAMINE-HYDROLYZING)"/>
    <property type="match status" value="1"/>
</dbReference>
<evidence type="ECO:0000256" key="1">
    <source>
        <dbReference type="ARBA" id="ARBA00005187"/>
    </source>
</evidence>
<dbReference type="InterPro" id="IPR014729">
    <property type="entry name" value="Rossmann-like_a/b/a_fold"/>
</dbReference>
<evidence type="ECO:0000256" key="7">
    <source>
        <dbReference type="ARBA" id="ARBA00048741"/>
    </source>
</evidence>
<dbReference type="GO" id="GO:0005829">
    <property type="term" value="C:cytosol"/>
    <property type="evidence" value="ECO:0007669"/>
    <property type="project" value="TreeGrafter"/>
</dbReference>
<dbReference type="PIRSF" id="PIRSF001589">
    <property type="entry name" value="Asn_synthetase_glu-h"/>
    <property type="match status" value="1"/>
</dbReference>
<organism evidence="11 12">
    <name type="scientific">Flavobacterium urumqiense</name>
    <dbReference type="NCBI Taxonomy" id="935224"/>
    <lineage>
        <taxon>Bacteria</taxon>
        <taxon>Pseudomonadati</taxon>
        <taxon>Bacteroidota</taxon>
        <taxon>Flavobacteriia</taxon>
        <taxon>Flavobacteriales</taxon>
        <taxon>Flavobacteriaceae</taxon>
        <taxon>Flavobacterium</taxon>
    </lineage>
</organism>
<proteinExistence type="inferred from homology"/>
<accession>A0A1H6AU62</accession>
<dbReference type="GO" id="GO:0004066">
    <property type="term" value="F:asparagine synthase (glutamine-hydrolyzing) activity"/>
    <property type="evidence" value="ECO:0007669"/>
    <property type="project" value="UniProtKB-EC"/>
</dbReference>
<dbReference type="Gene3D" id="3.40.50.620">
    <property type="entry name" value="HUPs"/>
    <property type="match status" value="1"/>
</dbReference>
<dbReference type="EC" id="6.3.5.4" evidence="3"/>
<dbReference type="PROSITE" id="PS51278">
    <property type="entry name" value="GATASE_TYPE_2"/>
    <property type="match status" value="1"/>
</dbReference>
<dbReference type="InterPro" id="IPR017932">
    <property type="entry name" value="GATase_2_dom"/>
</dbReference>
<evidence type="ECO:0000256" key="2">
    <source>
        <dbReference type="ARBA" id="ARBA00005752"/>
    </source>
</evidence>
<dbReference type="Gene3D" id="3.60.20.10">
    <property type="entry name" value="Glutamine Phosphoribosylpyrophosphate, subunit 1, domain 1"/>
    <property type="match status" value="1"/>
</dbReference>
<reference evidence="12" key="1">
    <citation type="submission" date="2016-10" db="EMBL/GenBank/DDBJ databases">
        <authorList>
            <person name="Varghese N."/>
            <person name="Submissions S."/>
        </authorList>
    </citation>
    <scope>NUCLEOTIDE SEQUENCE [LARGE SCALE GENOMIC DNA]</scope>
    <source>
        <strain evidence="12">CGMCC 1.9230</strain>
    </source>
</reference>
<dbReference type="InterPro" id="IPR033738">
    <property type="entry name" value="AsnB_N"/>
</dbReference>
<name>A0A1H6AU62_9FLAO</name>
<evidence type="ECO:0000313" key="11">
    <source>
        <dbReference type="EMBL" id="SEG51585.1"/>
    </source>
</evidence>
<comment type="similarity">
    <text evidence="2">Belongs to the asparagine synthetase family.</text>
</comment>
<dbReference type="NCBIfam" id="TIGR01536">
    <property type="entry name" value="asn_synth_AEB"/>
    <property type="match status" value="1"/>
</dbReference>
<feature type="binding site" evidence="9">
    <location>
        <position position="96"/>
    </location>
    <ligand>
        <name>L-glutamine</name>
        <dbReference type="ChEBI" id="CHEBI:58359"/>
    </ligand>
</feature>
<dbReference type="SUPFAM" id="SSF56235">
    <property type="entry name" value="N-terminal nucleophile aminohydrolases (Ntn hydrolases)"/>
    <property type="match status" value="1"/>
</dbReference>
<dbReference type="CDD" id="cd00712">
    <property type="entry name" value="AsnB"/>
    <property type="match status" value="1"/>
</dbReference>
<dbReference type="OrthoDB" id="9763290at2"/>
<feature type="domain" description="Glutamine amidotransferase type-2" evidence="10">
    <location>
        <begin position="2"/>
        <end position="209"/>
    </location>
</feature>
<dbReference type="GO" id="GO:0006529">
    <property type="term" value="P:asparagine biosynthetic process"/>
    <property type="evidence" value="ECO:0007669"/>
    <property type="project" value="UniProtKB-KW"/>
</dbReference>
<dbReference type="Pfam" id="PF13537">
    <property type="entry name" value="GATase_7"/>
    <property type="match status" value="1"/>
</dbReference>
<evidence type="ECO:0000256" key="6">
    <source>
        <dbReference type="ARBA" id="ARBA00022962"/>
    </source>
</evidence>
<gene>
    <name evidence="11" type="ORF">SAMN04488130_1203</name>
</gene>
<comment type="catalytic activity">
    <reaction evidence="7">
        <text>L-aspartate + L-glutamine + ATP + H2O = L-asparagine + L-glutamate + AMP + diphosphate + H(+)</text>
        <dbReference type="Rhea" id="RHEA:12228"/>
        <dbReference type="ChEBI" id="CHEBI:15377"/>
        <dbReference type="ChEBI" id="CHEBI:15378"/>
        <dbReference type="ChEBI" id="CHEBI:29985"/>
        <dbReference type="ChEBI" id="CHEBI:29991"/>
        <dbReference type="ChEBI" id="CHEBI:30616"/>
        <dbReference type="ChEBI" id="CHEBI:33019"/>
        <dbReference type="ChEBI" id="CHEBI:58048"/>
        <dbReference type="ChEBI" id="CHEBI:58359"/>
        <dbReference type="ChEBI" id="CHEBI:456215"/>
        <dbReference type="EC" id="6.3.5.4"/>
    </reaction>
</comment>
<evidence type="ECO:0000256" key="5">
    <source>
        <dbReference type="ARBA" id="ARBA00022840"/>
    </source>
</evidence>
<keyword evidence="6 8" id="KW-0315">Glutamine amidotransferase</keyword>
<keyword evidence="12" id="KW-1185">Reference proteome</keyword>
<dbReference type="GO" id="GO:0005524">
    <property type="term" value="F:ATP binding"/>
    <property type="evidence" value="ECO:0007669"/>
    <property type="project" value="UniProtKB-KW"/>
</dbReference>
<dbReference type="EMBL" id="FNVP01000020">
    <property type="protein sequence ID" value="SEG51585.1"/>
    <property type="molecule type" value="Genomic_DNA"/>
</dbReference>
<dbReference type="InterPro" id="IPR029055">
    <property type="entry name" value="Ntn_hydrolases_N"/>
</dbReference>
<keyword evidence="8" id="KW-0028">Amino-acid biosynthesis</keyword>
<dbReference type="AlphaFoldDB" id="A0A1H6AU62"/>
<dbReference type="InterPro" id="IPR051786">
    <property type="entry name" value="ASN_synthetase/amidase"/>
</dbReference>
<sequence>MCGIAGIIGDFEIHQLDAMLLSQHHRGPDATGKYNDGDFASLGHNRLAIIDLSPQSNQPFLDPSGRYVLVFNGEIYNYIEIKAELDGHYTFKTDSDTEVLLAAFIIYGNQCLQKLNGMFSFAIWDNQDKKLFAARDRFGVKPFFYSFKNNSFYFSSEIKAIHAAGISRIPNEKVWASYFAYGSYGNPDETFWEDILQLPGGYFLSFTLPLDKLGTGLVGGVLRQAQSDIVRQAQSDIVRQVQSDLTIEKWYFFEEEVAKQPKNLTFEQAKEHYVTLLKDSIDLRFRADVPVGFNISGGLDSSVLLALVNNNNNNSSINAYTFYSDNLAYDELPWVEMMVAKTKNTLSKVLLRADKVPDFAKKMEAQQDEPYGGIPTLAYAKIFEQARKDEVLVLLDGQGMDEQWAGYDYYTQENDATIQGMTDSPFKKNMLSPAFLEKAEKPIYPKPFSDVILNKQYRDLFYTKIPRALRFNDRISMLFSTELREPFLDYRLVEFAFSLPLEFKIRNGQTKFMLREIAAEYLANDLVFAPKRPLQTPQREWLAEDLSKWVNECFTTIEKSKYGGWFDKDALQKELQVYFEEDRQSSFHIWQCISLYEMIQNINEK</sequence>
<dbReference type="InterPro" id="IPR001962">
    <property type="entry name" value="Asn_synthase"/>
</dbReference>
<evidence type="ECO:0000256" key="3">
    <source>
        <dbReference type="ARBA" id="ARBA00012737"/>
    </source>
</evidence>
<dbReference type="RefSeq" id="WP_104001005.1">
    <property type="nucleotide sequence ID" value="NZ_FNVP01000020.1"/>
</dbReference>
<dbReference type="Proteomes" id="UP000236737">
    <property type="component" value="Unassembled WGS sequence"/>
</dbReference>
<dbReference type="InterPro" id="IPR006426">
    <property type="entry name" value="Asn_synth_AEB"/>
</dbReference>
<keyword evidence="5 9" id="KW-0067">ATP-binding</keyword>
<evidence type="ECO:0000313" key="12">
    <source>
        <dbReference type="Proteomes" id="UP000236737"/>
    </source>
</evidence>